<feature type="domain" description="VRR-NUC" evidence="4">
    <location>
        <begin position="4"/>
        <end position="95"/>
    </location>
</feature>
<dbReference type="GO" id="GO:0016788">
    <property type="term" value="F:hydrolase activity, acting on ester bonds"/>
    <property type="evidence" value="ECO:0007669"/>
    <property type="project" value="InterPro"/>
</dbReference>
<keyword evidence="2" id="KW-0540">Nuclease</keyword>
<dbReference type="InterPro" id="IPR011856">
    <property type="entry name" value="tRNA_endonuc-like_dom_sf"/>
</dbReference>
<keyword evidence="3" id="KW-0378">Hydrolase</keyword>
<dbReference type="GO" id="GO:0003676">
    <property type="term" value="F:nucleic acid binding"/>
    <property type="evidence" value="ECO:0007669"/>
    <property type="project" value="InterPro"/>
</dbReference>
<dbReference type="AlphaFoldDB" id="A0A7C1SXD9"/>
<protein>
    <submittedName>
        <fullName evidence="5">VRR-NUC domain-containing protein</fullName>
    </submittedName>
</protein>
<comment type="cofactor">
    <cofactor evidence="1">
        <name>Mg(2+)</name>
        <dbReference type="ChEBI" id="CHEBI:18420"/>
    </cofactor>
</comment>
<dbReference type="EMBL" id="DRHL01000077">
    <property type="protein sequence ID" value="HEB13621.1"/>
    <property type="molecule type" value="Genomic_DNA"/>
</dbReference>
<evidence type="ECO:0000313" key="5">
    <source>
        <dbReference type="EMBL" id="HEB13621.1"/>
    </source>
</evidence>
<sequence length="103" mass="11849">MRKNEEGIIQLQIIHYLRMKGCPVGKIKTKGSFTKGKFLKDPTQWTGLPDLLAFVPEMIFLEVKRPKGKQSPNQEDFQELCKKAGQPYYVVHSVAEVEQFLPK</sequence>
<dbReference type="Pfam" id="PF08774">
    <property type="entry name" value="VRR_NUC"/>
    <property type="match status" value="1"/>
</dbReference>
<dbReference type="GO" id="GO:0004518">
    <property type="term" value="F:nuclease activity"/>
    <property type="evidence" value="ECO:0007669"/>
    <property type="project" value="UniProtKB-KW"/>
</dbReference>
<gene>
    <name evidence="5" type="ORF">ENI13_01425</name>
</gene>
<evidence type="ECO:0000256" key="1">
    <source>
        <dbReference type="ARBA" id="ARBA00001946"/>
    </source>
</evidence>
<name>A0A7C1SXD9_UNCC3</name>
<evidence type="ECO:0000256" key="2">
    <source>
        <dbReference type="ARBA" id="ARBA00022722"/>
    </source>
</evidence>
<evidence type="ECO:0000256" key="3">
    <source>
        <dbReference type="ARBA" id="ARBA00022801"/>
    </source>
</evidence>
<reference evidence="5" key="1">
    <citation type="journal article" date="2020" name="mSystems">
        <title>Genome- and Community-Level Interaction Insights into Carbon Utilization and Element Cycling Functions of Hydrothermarchaeota in Hydrothermal Sediment.</title>
        <authorList>
            <person name="Zhou Z."/>
            <person name="Liu Y."/>
            <person name="Xu W."/>
            <person name="Pan J."/>
            <person name="Luo Z.H."/>
            <person name="Li M."/>
        </authorList>
    </citation>
    <scope>NUCLEOTIDE SEQUENCE [LARGE SCALE GENOMIC DNA]</scope>
    <source>
        <strain evidence="5">HyVt-369</strain>
    </source>
</reference>
<dbReference type="SMART" id="SM00990">
    <property type="entry name" value="VRR_NUC"/>
    <property type="match status" value="1"/>
</dbReference>
<evidence type="ECO:0000259" key="4">
    <source>
        <dbReference type="SMART" id="SM00990"/>
    </source>
</evidence>
<proteinExistence type="predicted"/>
<dbReference type="Gene3D" id="3.40.1350.10">
    <property type="match status" value="1"/>
</dbReference>
<dbReference type="Proteomes" id="UP000885695">
    <property type="component" value="Unassembled WGS sequence"/>
</dbReference>
<comment type="caution">
    <text evidence="5">The sequence shown here is derived from an EMBL/GenBank/DDBJ whole genome shotgun (WGS) entry which is preliminary data.</text>
</comment>
<accession>A0A7C1SXD9</accession>
<dbReference type="InterPro" id="IPR014883">
    <property type="entry name" value="VRR_NUC"/>
</dbReference>
<organism evidence="5">
    <name type="scientific">candidate division CPR3 bacterium</name>
    <dbReference type="NCBI Taxonomy" id="2268181"/>
    <lineage>
        <taxon>Bacteria</taxon>
        <taxon>Bacteria division CPR3</taxon>
    </lineage>
</organism>